<evidence type="ECO:0008006" key="3">
    <source>
        <dbReference type="Google" id="ProtNLM"/>
    </source>
</evidence>
<dbReference type="EMBL" id="QURN01000002">
    <property type="protein sequence ID" value="RFC69063.1"/>
    <property type="molecule type" value="Genomic_DNA"/>
</dbReference>
<dbReference type="SUPFAM" id="SSF48613">
    <property type="entry name" value="Heme oxygenase-like"/>
    <property type="match status" value="1"/>
</dbReference>
<comment type="caution">
    <text evidence="1">The sequence shown here is derived from an EMBL/GenBank/DDBJ whole genome shotgun (WGS) entry which is preliminary data.</text>
</comment>
<dbReference type="RefSeq" id="WP_116622362.1">
    <property type="nucleotide sequence ID" value="NZ_QURN01000002.1"/>
</dbReference>
<dbReference type="AlphaFoldDB" id="A0A371XIL5"/>
<accession>A0A371XIL5</accession>
<keyword evidence="2" id="KW-1185">Reference proteome</keyword>
<dbReference type="CDD" id="cd19166">
    <property type="entry name" value="HemeO-bac"/>
    <property type="match status" value="1"/>
</dbReference>
<reference evidence="2" key="1">
    <citation type="submission" date="2018-08" db="EMBL/GenBank/DDBJ databases">
        <authorList>
            <person name="Im W.T."/>
        </authorList>
    </citation>
    <scope>NUCLEOTIDE SEQUENCE [LARGE SCALE GENOMIC DNA]</scope>
    <source>
        <strain evidence="2">LA-28</strain>
    </source>
</reference>
<sequence>MQIAEMLVPAPAKAIPDRRFEIKERTADIHELLDQRVGSFDSLSNYRRYLQGIARFRFDIERTLQIAHWPAEWNGWHPPFIAPALERDLSAMGLEISRKPSRRPDITSVSQLLGLLYVVVGSSLGARLLVVRAAALDIHKGNGAMHLAVMSNDIAPWRQFLSCLNAWEPFDLELAVSTARSAFHQAIDGFVDTVDE</sequence>
<organism evidence="1 2">
    <name type="scientific">Mesorhizobium denitrificans</name>
    <dbReference type="NCBI Taxonomy" id="2294114"/>
    <lineage>
        <taxon>Bacteria</taxon>
        <taxon>Pseudomonadati</taxon>
        <taxon>Pseudomonadota</taxon>
        <taxon>Alphaproteobacteria</taxon>
        <taxon>Hyphomicrobiales</taxon>
        <taxon>Phyllobacteriaceae</taxon>
        <taxon>Mesorhizobium</taxon>
    </lineage>
</organism>
<proteinExistence type="predicted"/>
<dbReference type="Gene3D" id="1.20.910.10">
    <property type="entry name" value="Heme oxygenase-like"/>
    <property type="match status" value="1"/>
</dbReference>
<protein>
    <recommendedName>
        <fullName evidence="3">Heme oxygenase</fullName>
    </recommendedName>
</protein>
<name>A0A371XIL5_9HYPH</name>
<dbReference type="InterPro" id="IPR016084">
    <property type="entry name" value="Haem_Oase-like_multi-hlx"/>
</dbReference>
<gene>
    <name evidence="1" type="ORF">DY251_02905</name>
</gene>
<evidence type="ECO:0000313" key="1">
    <source>
        <dbReference type="EMBL" id="RFC69063.1"/>
    </source>
</evidence>
<evidence type="ECO:0000313" key="2">
    <source>
        <dbReference type="Proteomes" id="UP000262379"/>
    </source>
</evidence>
<dbReference type="Proteomes" id="UP000262379">
    <property type="component" value="Unassembled WGS sequence"/>
</dbReference>